<dbReference type="Proteomes" id="UP000649179">
    <property type="component" value="Unassembled WGS sequence"/>
</dbReference>
<evidence type="ECO:0000313" key="3">
    <source>
        <dbReference type="Proteomes" id="UP000649179"/>
    </source>
</evidence>
<protein>
    <recommendedName>
        <fullName evidence="1">PTS EIIA type-2 domain-containing protein</fullName>
    </recommendedName>
</protein>
<accession>A0A917BDN6</accession>
<dbReference type="InterPro" id="IPR016152">
    <property type="entry name" value="PTrfase/Anion_transptr"/>
</dbReference>
<name>A0A917BDN6_9ACTN</name>
<dbReference type="AlphaFoldDB" id="A0A917BDN6"/>
<sequence length="150" mass="15636">MTDLITTDLVRLDADLGADKDATIHALAAVVGDAGRTSDVDRLAADALAREAQSPTGLPGGIAIPHCRTEAVTEPTLAFARLSPGVDFGAKDGAADLAFLIAAPADGSLHLRMLTQLARVLVTRDFPNVLREARTADTVVEAVLAKVRLD</sequence>
<dbReference type="SUPFAM" id="SSF55804">
    <property type="entry name" value="Phoshotransferase/anion transport protein"/>
    <property type="match status" value="1"/>
</dbReference>
<organism evidence="2 3">
    <name type="scientific">Marmoricola endophyticus</name>
    <dbReference type="NCBI Taxonomy" id="2040280"/>
    <lineage>
        <taxon>Bacteria</taxon>
        <taxon>Bacillati</taxon>
        <taxon>Actinomycetota</taxon>
        <taxon>Actinomycetes</taxon>
        <taxon>Propionibacteriales</taxon>
        <taxon>Nocardioidaceae</taxon>
        <taxon>Marmoricola</taxon>
    </lineage>
</organism>
<dbReference type="InterPro" id="IPR051541">
    <property type="entry name" value="PTS_SugarTrans_NitroReg"/>
</dbReference>
<dbReference type="CDD" id="cd00211">
    <property type="entry name" value="PTS_IIA_fru"/>
    <property type="match status" value="1"/>
</dbReference>
<reference evidence="2" key="2">
    <citation type="submission" date="2020-09" db="EMBL/GenBank/DDBJ databases">
        <authorList>
            <person name="Sun Q."/>
            <person name="Zhou Y."/>
        </authorList>
    </citation>
    <scope>NUCLEOTIDE SEQUENCE</scope>
    <source>
        <strain evidence="2">CGMCC 1.16067</strain>
    </source>
</reference>
<feature type="domain" description="PTS EIIA type-2" evidence="1">
    <location>
        <begin position="3"/>
        <end position="147"/>
    </location>
</feature>
<dbReference type="InterPro" id="IPR002178">
    <property type="entry name" value="PTS_EIIA_type-2_dom"/>
</dbReference>
<evidence type="ECO:0000259" key="1">
    <source>
        <dbReference type="PROSITE" id="PS51094"/>
    </source>
</evidence>
<gene>
    <name evidence="2" type="ORF">GCM10011519_10070</name>
</gene>
<dbReference type="RefSeq" id="WP_188778796.1">
    <property type="nucleotide sequence ID" value="NZ_BMKQ01000001.1"/>
</dbReference>
<dbReference type="PROSITE" id="PS51094">
    <property type="entry name" value="PTS_EIIA_TYPE_2"/>
    <property type="match status" value="1"/>
</dbReference>
<dbReference type="EMBL" id="BMKQ01000001">
    <property type="protein sequence ID" value="GGF38465.1"/>
    <property type="molecule type" value="Genomic_DNA"/>
</dbReference>
<dbReference type="Pfam" id="PF00359">
    <property type="entry name" value="PTS_EIIA_2"/>
    <property type="match status" value="1"/>
</dbReference>
<keyword evidence="3" id="KW-1185">Reference proteome</keyword>
<evidence type="ECO:0000313" key="2">
    <source>
        <dbReference type="EMBL" id="GGF38465.1"/>
    </source>
</evidence>
<proteinExistence type="predicted"/>
<dbReference type="Gene3D" id="3.40.930.10">
    <property type="entry name" value="Mannitol-specific EII, Chain A"/>
    <property type="match status" value="1"/>
</dbReference>
<comment type="caution">
    <text evidence="2">The sequence shown here is derived from an EMBL/GenBank/DDBJ whole genome shotgun (WGS) entry which is preliminary data.</text>
</comment>
<reference evidence="2" key="1">
    <citation type="journal article" date="2014" name="Int. J. Syst. Evol. Microbiol.">
        <title>Complete genome sequence of Corynebacterium casei LMG S-19264T (=DSM 44701T), isolated from a smear-ripened cheese.</title>
        <authorList>
            <consortium name="US DOE Joint Genome Institute (JGI-PGF)"/>
            <person name="Walter F."/>
            <person name="Albersmeier A."/>
            <person name="Kalinowski J."/>
            <person name="Ruckert C."/>
        </authorList>
    </citation>
    <scope>NUCLEOTIDE SEQUENCE</scope>
    <source>
        <strain evidence="2">CGMCC 1.16067</strain>
    </source>
</reference>
<dbReference type="PANTHER" id="PTHR47738">
    <property type="entry name" value="PTS SYSTEM FRUCTOSE-LIKE EIIA COMPONENT-RELATED"/>
    <property type="match status" value="1"/>
</dbReference>